<name>A0AA88GB67_NAELO</name>
<dbReference type="Pfam" id="PF00612">
    <property type="entry name" value="IQ"/>
    <property type="match status" value="1"/>
</dbReference>
<reference evidence="2 3" key="1">
    <citation type="journal article" date="2018" name="BMC Genomics">
        <title>The genome of Naegleria lovaniensis, the basis for a comparative approach to unravel pathogenicity factors of the human pathogenic amoeba N. fowleri.</title>
        <authorList>
            <person name="Liechti N."/>
            <person name="Schurch N."/>
            <person name="Bruggmann R."/>
            <person name="Wittwer M."/>
        </authorList>
    </citation>
    <scope>NUCLEOTIDE SEQUENCE [LARGE SCALE GENOMIC DNA]</scope>
    <source>
        <strain evidence="2 3">ATCC 30569</strain>
    </source>
</reference>
<feature type="compositionally biased region" description="Polar residues" evidence="1">
    <location>
        <begin position="113"/>
        <end position="124"/>
    </location>
</feature>
<evidence type="ECO:0000313" key="2">
    <source>
        <dbReference type="EMBL" id="KAG2373271.1"/>
    </source>
</evidence>
<dbReference type="AlphaFoldDB" id="A0AA88GB67"/>
<dbReference type="GeneID" id="68104714"/>
<evidence type="ECO:0000256" key="1">
    <source>
        <dbReference type="SAM" id="MobiDB-lite"/>
    </source>
</evidence>
<dbReference type="EMBL" id="PYSW02000057">
    <property type="protein sequence ID" value="KAG2373271.1"/>
    <property type="molecule type" value="Genomic_DNA"/>
</dbReference>
<feature type="compositionally biased region" description="Polar residues" evidence="1">
    <location>
        <begin position="358"/>
        <end position="368"/>
    </location>
</feature>
<dbReference type="Proteomes" id="UP000816034">
    <property type="component" value="Unassembled WGS sequence"/>
</dbReference>
<feature type="compositionally biased region" description="Low complexity" evidence="1">
    <location>
        <begin position="336"/>
        <end position="352"/>
    </location>
</feature>
<keyword evidence="3" id="KW-1185">Reference proteome</keyword>
<feature type="compositionally biased region" description="Low complexity" evidence="1">
    <location>
        <begin position="163"/>
        <end position="186"/>
    </location>
</feature>
<dbReference type="Gene3D" id="1.20.5.190">
    <property type="match status" value="1"/>
</dbReference>
<feature type="region of interest" description="Disordered" evidence="1">
    <location>
        <begin position="99"/>
        <end position="124"/>
    </location>
</feature>
<protein>
    <submittedName>
        <fullName evidence="2">Uncharacterized protein</fullName>
    </submittedName>
</protein>
<comment type="caution">
    <text evidence="2">The sequence shown here is derived from an EMBL/GenBank/DDBJ whole genome shotgun (WGS) entry which is preliminary data.</text>
</comment>
<feature type="compositionally biased region" description="Low complexity" evidence="1">
    <location>
        <begin position="369"/>
        <end position="385"/>
    </location>
</feature>
<accession>A0AA88GB67</accession>
<feature type="region of interest" description="Disordered" evidence="1">
    <location>
        <begin position="317"/>
        <end position="385"/>
    </location>
</feature>
<dbReference type="PROSITE" id="PS50096">
    <property type="entry name" value="IQ"/>
    <property type="match status" value="1"/>
</dbReference>
<sequence>MKARSAANDQNSFPSVLHQSAVQIQSTWRGHHTRKTITDWAMKEFESIVREVEGKHSEIVWKSSSSHGLKIPQVQNTKLSEDESDLEKMLTSLMSSKKDNATVPAENKHGSTHIKQQTTSDNTTNIAETKHLPTNMSSSTNTSSPEIVIEATVQPSSANIAESKQQQTNLTTSTQSTQSSNTQTESPHLTTSSSNTSYLVEEATSKTSPLATKEQEIQTDSLLRSSFNNISLQPTKIETNSVSTNTSIDVKSLKQSFSKSHENPFSRQEVNKSVEHGVNASSFHQDGDQEEFDSSIMCGLDMLKSFDFSEVNNLNNPTMSQSASFDGWPSEHAKETPQQQNLSLSSQSTQPPIGVHDSLNNNSFNNCASSPSSVKSSKQTTKSVNSKSILNHDEIEKEISILKLELARAEDAYLKRKKELIESYSQGRVR</sequence>
<dbReference type="InterPro" id="IPR000048">
    <property type="entry name" value="IQ_motif_EF-hand-BS"/>
</dbReference>
<organism evidence="2 3">
    <name type="scientific">Naegleria lovaniensis</name>
    <name type="common">Amoeba</name>
    <dbReference type="NCBI Taxonomy" id="51637"/>
    <lineage>
        <taxon>Eukaryota</taxon>
        <taxon>Discoba</taxon>
        <taxon>Heterolobosea</taxon>
        <taxon>Tetramitia</taxon>
        <taxon>Eutetramitia</taxon>
        <taxon>Vahlkampfiidae</taxon>
        <taxon>Naegleria</taxon>
    </lineage>
</organism>
<gene>
    <name evidence="2" type="ORF">C9374_012260</name>
</gene>
<dbReference type="CDD" id="cd23767">
    <property type="entry name" value="IQCD"/>
    <property type="match status" value="1"/>
</dbReference>
<evidence type="ECO:0000313" key="3">
    <source>
        <dbReference type="Proteomes" id="UP000816034"/>
    </source>
</evidence>
<feature type="compositionally biased region" description="Polar residues" evidence="1">
    <location>
        <begin position="187"/>
        <end position="198"/>
    </location>
</feature>
<dbReference type="RefSeq" id="XP_044542445.1">
    <property type="nucleotide sequence ID" value="XM_044688007.1"/>
</dbReference>
<proteinExistence type="predicted"/>
<feature type="region of interest" description="Disordered" evidence="1">
    <location>
        <begin position="160"/>
        <end position="216"/>
    </location>
</feature>